<accession>A0A517E0R3</accession>
<dbReference type="Pfam" id="PF00326">
    <property type="entry name" value="Peptidase_S9"/>
    <property type="match status" value="1"/>
</dbReference>
<gene>
    <name evidence="2" type="ORF">SPTER_46720</name>
</gene>
<dbReference type="InterPro" id="IPR029058">
    <property type="entry name" value="AB_hydrolase_fold"/>
</dbReference>
<dbReference type="Gene3D" id="3.40.50.1820">
    <property type="entry name" value="alpha/beta hydrolase"/>
    <property type="match status" value="1"/>
</dbReference>
<dbReference type="InterPro" id="IPR001375">
    <property type="entry name" value="Peptidase_S9_cat"/>
</dbReference>
<dbReference type="SUPFAM" id="SSF53474">
    <property type="entry name" value="alpha/beta-Hydrolases"/>
    <property type="match status" value="1"/>
</dbReference>
<feature type="domain" description="Peptidase S9 prolyl oligopeptidase catalytic" evidence="1">
    <location>
        <begin position="85"/>
        <end position="225"/>
    </location>
</feature>
<keyword evidence="2" id="KW-0031">Aminopeptidase</keyword>
<dbReference type="KEGG" id="sted:SPTER_46720"/>
<dbReference type="RefSeq" id="WP_144352498.1">
    <property type="nucleotide sequence ID" value="NZ_CP036259.1"/>
</dbReference>
<dbReference type="GO" id="GO:0004177">
    <property type="term" value="F:aminopeptidase activity"/>
    <property type="evidence" value="ECO:0007669"/>
    <property type="project" value="UniProtKB-KW"/>
</dbReference>
<protein>
    <submittedName>
        <fullName evidence="2">Serine aminopeptidase, S33</fullName>
    </submittedName>
</protein>
<sequence>MEPIVIPNGNSRLSGILHPAGRPSETTLIISHGFRGTKEGGGRAVRLAETLATAGLHVIRYDFTPLQSLTCQISELAAVIEYARQAVSKKTILLGRSMGGSASLAAAAADRRIAGLILWSAPWDLTATFQLALGAHYNDLLTEKTLSITDEYGHLLLTADFIHDFKNHDLLAAVKRLSRKPLLILHGTADTIVPVSQAYTIYKLAAGPKELQLYKNSDHHLSGHTTLAGAAIIAWLRKEALL</sequence>
<proteinExistence type="predicted"/>
<dbReference type="PANTHER" id="PTHR12277:SF81">
    <property type="entry name" value="PROTEIN ABHD13"/>
    <property type="match status" value="1"/>
</dbReference>
<dbReference type="GO" id="GO:0008236">
    <property type="term" value="F:serine-type peptidase activity"/>
    <property type="evidence" value="ECO:0007669"/>
    <property type="project" value="InterPro"/>
</dbReference>
<keyword evidence="2" id="KW-0645">Protease</keyword>
<keyword evidence="2" id="KW-0378">Hydrolase</keyword>
<dbReference type="PANTHER" id="PTHR12277">
    <property type="entry name" value="ALPHA/BETA HYDROLASE DOMAIN-CONTAINING PROTEIN"/>
    <property type="match status" value="1"/>
</dbReference>
<evidence type="ECO:0000313" key="3">
    <source>
        <dbReference type="Proteomes" id="UP000320776"/>
    </source>
</evidence>
<organism evidence="2 3">
    <name type="scientific">Sporomusa termitida</name>
    <dbReference type="NCBI Taxonomy" id="2377"/>
    <lineage>
        <taxon>Bacteria</taxon>
        <taxon>Bacillati</taxon>
        <taxon>Bacillota</taxon>
        <taxon>Negativicutes</taxon>
        <taxon>Selenomonadales</taxon>
        <taxon>Sporomusaceae</taxon>
        <taxon>Sporomusa</taxon>
    </lineage>
</organism>
<evidence type="ECO:0000259" key="1">
    <source>
        <dbReference type="Pfam" id="PF00326"/>
    </source>
</evidence>
<dbReference type="AlphaFoldDB" id="A0A517E0R3"/>
<evidence type="ECO:0000313" key="2">
    <source>
        <dbReference type="EMBL" id="QDR83191.1"/>
    </source>
</evidence>
<dbReference type="GO" id="GO:0006508">
    <property type="term" value="P:proteolysis"/>
    <property type="evidence" value="ECO:0007669"/>
    <property type="project" value="InterPro"/>
</dbReference>
<dbReference type="EMBL" id="CP036259">
    <property type="protein sequence ID" value="QDR83191.1"/>
    <property type="molecule type" value="Genomic_DNA"/>
</dbReference>
<reference evidence="2 3" key="1">
    <citation type="submission" date="2019-02" db="EMBL/GenBank/DDBJ databases">
        <title>Closed genome of Sporomusa termitida DSM 4440.</title>
        <authorList>
            <person name="Poehlein A."/>
            <person name="Daniel R."/>
        </authorList>
    </citation>
    <scope>NUCLEOTIDE SEQUENCE [LARGE SCALE GENOMIC DNA]</scope>
    <source>
        <strain evidence="2 3">DSM 4440</strain>
    </source>
</reference>
<name>A0A517E0R3_9FIRM</name>
<dbReference type="OrthoDB" id="9780269at2"/>
<keyword evidence="3" id="KW-1185">Reference proteome</keyword>
<dbReference type="Proteomes" id="UP000320776">
    <property type="component" value="Chromosome"/>
</dbReference>